<comment type="caution">
    <text evidence="3">The sequence shown here is derived from an EMBL/GenBank/DDBJ whole genome shotgun (WGS) entry which is preliminary data.</text>
</comment>
<dbReference type="PANTHER" id="PTHR10963:SF55">
    <property type="entry name" value="GLYCOSIDE HYDROLASE FAMILY 16 PROTEIN"/>
    <property type="match status" value="1"/>
</dbReference>
<evidence type="ECO:0000313" key="3">
    <source>
        <dbReference type="EMBL" id="GAH57318.1"/>
    </source>
</evidence>
<dbReference type="PANTHER" id="PTHR10963">
    <property type="entry name" value="GLYCOSYL HYDROLASE-RELATED"/>
    <property type="match status" value="1"/>
</dbReference>
<accession>X1IIB2</accession>
<feature type="domain" description="GH16" evidence="2">
    <location>
        <begin position="9"/>
        <end position="238"/>
    </location>
</feature>
<dbReference type="GO" id="GO:0005975">
    <property type="term" value="P:carbohydrate metabolic process"/>
    <property type="evidence" value="ECO:0007669"/>
    <property type="project" value="InterPro"/>
</dbReference>
<evidence type="ECO:0000256" key="1">
    <source>
        <dbReference type="ARBA" id="ARBA00006865"/>
    </source>
</evidence>
<dbReference type="GO" id="GO:0004553">
    <property type="term" value="F:hydrolase activity, hydrolyzing O-glycosyl compounds"/>
    <property type="evidence" value="ECO:0007669"/>
    <property type="project" value="InterPro"/>
</dbReference>
<name>X1IIB2_9ZZZZ</name>
<dbReference type="InterPro" id="IPR050546">
    <property type="entry name" value="Glycosyl_Hydrlase_16"/>
</dbReference>
<dbReference type="SUPFAM" id="SSF49899">
    <property type="entry name" value="Concanavalin A-like lectins/glucanases"/>
    <property type="match status" value="1"/>
</dbReference>
<dbReference type="Pfam" id="PF00722">
    <property type="entry name" value="Glyco_hydro_16"/>
    <property type="match status" value="1"/>
</dbReference>
<sequence>MLALSPITLDTALADPPSGTDWELVWADEFDGASIDPNKWTWGMLPWGGYWQGGYYKSYTTAEDSYLEDGSVILRSRKGEFGGQPWSQGFMFGHEWMYYGYAEVRAKCPIGAGVWGGFWMLHYGWPPEIDIAEYYGTDWKMRLAFIYWDGESCVYDRLMMEGLDWWAWHTYGVEWDEDYMNFYVDGILKHSVEDVNYVPDVPMYLMLQSGMDATYDAGTPNPNYYEVDYIRCYRDQLQSDKYHSSYLPRTIDCTH</sequence>
<proteinExistence type="inferred from homology"/>
<gene>
    <name evidence="3" type="ORF">S03H2_40523</name>
</gene>
<reference evidence="3" key="1">
    <citation type="journal article" date="2014" name="Front. Microbiol.">
        <title>High frequency of phylogenetically diverse reductive dehalogenase-homologous genes in deep subseafloor sedimentary metagenomes.</title>
        <authorList>
            <person name="Kawai M."/>
            <person name="Futagami T."/>
            <person name="Toyoda A."/>
            <person name="Takaki Y."/>
            <person name="Nishi S."/>
            <person name="Hori S."/>
            <person name="Arai W."/>
            <person name="Tsubouchi T."/>
            <person name="Morono Y."/>
            <person name="Uchiyama I."/>
            <person name="Ito T."/>
            <person name="Fujiyama A."/>
            <person name="Inagaki F."/>
            <person name="Takami H."/>
        </authorList>
    </citation>
    <scope>NUCLEOTIDE SEQUENCE</scope>
    <source>
        <strain evidence="3">Expedition CK06-06</strain>
    </source>
</reference>
<evidence type="ECO:0000259" key="2">
    <source>
        <dbReference type="PROSITE" id="PS51762"/>
    </source>
</evidence>
<dbReference type="AlphaFoldDB" id="X1IIB2"/>
<dbReference type="CDD" id="cd08023">
    <property type="entry name" value="GH16_laminarinase_like"/>
    <property type="match status" value="1"/>
</dbReference>
<dbReference type="InterPro" id="IPR013320">
    <property type="entry name" value="ConA-like_dom_sf"/>
</dbReference>
<comment type="similarity">
    <text evidence="1">Belongs to the glycosyl hydrolase 16 family.</text>
</comment>
<protein>
    <recommendedName>
        <fullName evidence="2">GH16 domain-containing protein</fullName>
    </recommendedName>
</protein>
<feature type="non-terminal residue" evidence="3">
    <location>
        <position position="255"/>
    </location>
</feature>
<dbReference type="Gene3D" id="2.60.120.200">
    <property type="match status" value="1"/>
</dbReference>
<dbReference type="EMBL" id="BARU01025130">
    <property type="protein sequence ID" value="GAH57318.1"/>
    <property type="molecule type" value="Genomic_DNA"/>
</dbReference>
<dbReference type="InterPro" id="IPR000757">
    <property type="entry name" value="Beta-glucanase-like"/>
</dbReference>
<dbReference type="PROSITE" id="PS51762">
    <property type="entry name" value="GH16_2"/>
    <property type="match status" value="1"/>
</dbReference>
<organism evidence="3">
    <name type="scientific">marine sediment metagenome</name>
    <dbReference type="NCBI Taxonomy" id="412755"/>
    <lineage>
        <taxon>unclassified sequences</taxon>
        <taxon>metagenomes</taxon>
        <taxon>ecological metagenomes</taxon>
    </lineage>
</organism>